<dbReference type="RefSeq" id="WP_377471655.1">
    <property type="nucleotide sequence ID" value="NZ_JBHLWN010000071.1"/>
</dbReference>
<dbReference type="EMBL" id="JBHLWN010000071">
    <property type="protein sequence ID" value="MFC0214296.1"/>
    <property type="molecule type" value="Genomic_DNA"/>
</dbReference>
<evidence type="ECO:0000313" key="2">
    <source>
        <dbReference type="Proteomes" id="UP001589776"/>
    </source>
</evidence>
<dbReference type="Pfam" id="PF02620">
    <property type="entry name" value="YceD"/>
    <property type="match status" value="1"/>
</dbReference>
<gene>
    <name evidence="1" type="ORF">ACFFK0_17845</name>
</gene>
<organism evidence="1 2">
    <name type="scientific">Paenibacillus chartarius</name>
    <dbReference type="NCBI Taxonomy" id="747481"/>
    <lineage>
        <taxon>Bacteria</taxon>
        <taxon>Bacillati</taxon>
        <taxon>Bacillota</taxon>
        <taxon>Bacilli</taxon>
        <taxon>Bacillales</taxon>
        <taxon>Paenibacillaceae</taxon>
        <taxon>Paenibacillus</taxon>
    </lineage>
</organism>
<proteinExistence type="predicted"/>
<keyword evidence="2" id="KW-1185">Reference proteome</keyword>
<accession>A0ABV6DNT9</accession>
<dbReference type="Proteomes" id="UP001589776">
    <property type="component" value="Unassembled WGS sequence"/>
</dbReference>
<name>A0ABV6DNT9_9BACL</name>
<dbReference type="PANTHER" id="PTHR34374:SF1">
    <property type="entry name" value="LARGE RIBOSOMAL RNA SUBUNIT ACCUMULATION PROTEIN YCED HOMOLOG 1, CHLOROPLASTIC"/>
    <property type="match status" value="1"/>
</dbReference>
<dbReference type="PANTHER" id="PTHR34374">
    <property type="entry name" value="LARGE RIBOSOMAL RNA SUBUNIT ACCUMULATION PROTEIN YCED HOMOLOG 1, CHLOROPLASTIC"/>
    <property type="match status" value="1"/>
</dbReference>
<evidence type="ECO:0000313" key="1">
    <source>
        <dbReference type="EMBL" id="MFC0214296.1"/>
    </source>
</evidence>
<dbReference type="InterPro" id="IPR003772">
    <property type="entry name" value="YceD"/>
</dbReference>
<protein>
    <submittedName>
        <fullName evidence="1">DUF177 domain-containing protein</fullName>
    </submittedName>
</protein>
<sequence length="166" mass="18177">MLLNVKEVLQKDVPVSLQGRLDMTPLLGSRQDLAGFSAADAKLEAVPGTDMVVVHGSVKLDVEQRCSRCLEPVHDRLTIPFQESFTQSKEAASLDEDLVLVSEDKVDLDPYVEEAVLIGIPYIPLCSNDCKGLCPVCGTNRNTDPCSCKQEKIDPRLAGLADFFKE</sequence>
<reference evidence="1 2" key="1">
    <citation type="submission" date="2024-09" db="EMBL/GenBank/DDBJ databases">
        <authorList>
            <person name="Sun Q."/>
            <person name="Mori K."/>
        </authorList>
    </citation>
    <scope>NUCLEOTIDE SEQUENCE [LARGE SCALE GENOMIC DNA]</scope>
    <source>
        <strain evidence="1 2">CCM 7759</strain>
    </source>
</reference>
<comment type="caution">
    <text evidence="1">The sequence shown here is derived from an EMBL/GenBank/DDBJ whole genome shotgun (WGS) entry which is preliminary data.</text>
</comment>